<evidence type="ECO:0000313" key="3">
    <source>
        <dbReference type="Proteomes" id="UP000250918"/>
    </source>
</evidence>
<dbReference type="PROSITE" id="PS51257">
    <property type="entry name" value="PROKAR_LIPOPROTEIN"/>
    <property type="match status" value="1"/>
</dbReference>
<dbReference type="Proteomes" id="UP000250918">
    <property type="component" value="Unassembled WGS sequence"/>
</dbReference>
<evidence type="ECO:0000313" key="2">
    <source>
        <dbReference type="EMBL" id="PWB72546.1"/>
    </source>
</evidence>
<feature type="signal peptide" evidence="1">
    <location>
        <begin position="1"/>
        <end position="21"/>
    </location>
</feature>
<organism evidence="2 3">
    <name type="scientific">candidate division GN15 bacterium</name>
    <dbReference type="NCBI Taxonomy" id="2072418"/>
    <lineage>
        <taxon>Bacteria</taxon>
        <taxon>candidate division GN15</taxon>
    </lineage>
</organism>
<accession>A0A855X6Y6</accession>
<feature type="chain" id="PRO_5032504500" description="DUF4861 domain-containing protein" evidence="1">
    <location>
        <begin position="22"/>
        <end position="364"/>
    </location>
</feature>
<dbReference type="EMBL" id="PQAP01000081">
    <property type="protein sequence ID" value="PWB72546.1"/>
    <property type="molecule type" value="Genomic_DNA"/>
</dbReference>
<keyword evidence="1" id="KW-0732">Signal</keyword>
<name>A0A855X6Y6_9BACT</name>
<sequence length="364" mass="40236">MTRKGIAVAAALMAMAGTMLLIGCSDDKPTATTSTLTVTLSDFDQLLADIVPPEFVSISGVPSLAPVPPDTSFGCWTDGQGALLRSAFGNDRPMALHRNMHRLGETVQWMNRVRHVGDTTFSGIAGDSGTLSGTMTVARLGEPTDMPGVCQSVLGDTALQLQYRVKVQLNEQTQTRLHAGFRQDDTCELMLAYHGTPAPDSLHPNAYEHCLTYAFRHRVRDSVMVRAVHFKEYRNTANECAMWAYEVTSQNQNQFRYRMTWFADDFADSNGVGCMIGSGQGETQFALRYQQMFPAERIEPDTLDPHGHLYRLFGPNYADQGLTLTTAFNDATDPAKMYRYSDLPVALRLTPTGAEAALNPWFEQ</sequence>
<comment type="caution">
    <text evidence="2">The sequence shown here is derived from an EMBL/GenBank/DDBJ whole genome shotgun (WGS) entry which is preliminary data.</text>
</comment>
<reference evidence="2 3" key="1">
    <citation type="journal article" date="2018" name="ISME J.">
        <title>A methanotrophic archaeon couples anaerobic oxidation of methane to Fe(III) reduction.</title>
        <authorList>
            <person name="Cai C."/>
            <person name="Leu A.O."/>
            <person name="Xie G.J."/>
            <person name="Guo J."/>
            <person name="Feng Y."/>
            <person name="Zhao J.X."/>
            <person name="Tyson G.W."/>
            <person name="Yuan Z."/>
            <person name="Hu S."/>
        </authorList>
    </citation>
    <scope>NUCLEOTIDE SEQUENCE [LARGE SCALE GENOMIC DNA]</scope>
    <source>
        <strain evidence="2">FeB_12</strain>
    </source>
</reference>
<evidence type="ECO:0008006" key="4">
    <source>
        <dbReference type="Google" id="ProtNLM"/>
    </source>
</evidence>
<dbReference type="AlphaFoldDB" id="A0A855X6Y6"/>
<gene>
    <name evidence="2" type="ORF">C3F09_06490</name>
</gene>
<evidence type="ECO:0000256" key="1">
    <source>
        <dbReference type="SAM" id="SignalP"/>
    </source>
</evidence>
<proteinExistence type="predicted"/>
<protein>
    <recommendedName>
        <fullName evidence="4">DUF4861 domain-containing protein</fullName>
    </recommendedName>
</protein>